<name>A0ABV9HXB1_9FLAO</name>
<dbReference type="SUPFAM" id="SSF53474">
    <property type="entry name" value="alpha/beta-Hydrolases"/>
    <property type="match status" value="1"/>
</dbReference>
<dbReference type="Proteomes" id="UP001596043">
    <property type="component" value="Unassembled WGS sequence"/>
</dbReference>
<organism evidence="1 2">
    <name type="scientific">Dokdonia ponticola</name>
    <dbReference type="NCBI Taxonomy" id="2041041"/>
    <lineage>
        <taxon>Bacteria</taxon>
        <taxon>Pseudomonadati</taxon>
        <taxon>Bacteroidota</taxon>
        <taxon>Flavobacteriia</taxon>
        <taxon>Flavobacteriales</taxon>
        <taxon>Flavobacteriaceae</taxon>
        <taxon>Dokdonia</taxon>
    </lineage>
</organism>
<sequence>MTYSRIYIKNLLLIFGFSLLVTSCKHTPETLVIKNPEIAVINDSLFSKTLNKYVQYHYSLPQNYNESLSYPIIYLLHGHGGSSQDWFTTEGGNAAVTLSEMAKNTGIPPMIGVSMSAGNSWYVNSVEDWESFYIKEFIPHFESIVTTSDYPTGRHIAGLSAGGFGALRFSLKFPSLFQNVILLSPASYDPLPPLNSSSRKVAAFAVDGVFSDSLWSTFSYKHLQQDFLKSTQRPKFHISVGDDDVFNIVPVVTDLQQFFLKNDVTNELRITNGGHDWECWNTNFKEALSVLFIPK</sequence>
<proteinExistence type="predicted"/>
<evidence type="ECO:0000313" key="2">
    <source>
        <dbReference type="Proteomes" id="UP001596043"/>
    </source>
</evidence>
<comment type="caution">
    <text evidence="1">The sequence shown here is derived from an EMBL/GenBank/DDBJ whole genome shotgun (WGS) entry which is preliminary data.</text>
</comment>
<dbReference type="InterPro" id="IPR000801">
    <property type="entry name" value="Esterase-like"/>
</dbReference>
<dbReference type="EMBL" id="JBHSFV010000005">
    <property type="protein sequence ID" value="MFC4634131.1"/>
    <property type="molecule type" value="Genomic_DNA"/>
</dbReference>
<dbReference type="PANTHER" id="PTHR48098">
    <property type="entry name" value="ENTEROCHELIN ESTERASE-RELATED"/>
    <property type="match status" value="1"/>
</dbReference>
<dbReference type="PROSITE" id="PS51257">
    <property type="entry name" value="PROKAR_LIPOPROTEIN"/>
    <property type="match status" value="1"/>
</dbReference>
<keyword evidence="2" id="KW-1185">Reference proteome</keyword>
<dbReference type="Gene3D" id="3.40.50.1820">
    <property type="entry name" value="alpha/beta hydrolase"/>
    <property type="match status" value="1"/>
</dbReference>
<dbReference type="InterPro" id="IPR050583">
    <property type="entry name" value="Mycobacterial_A85_antigen"/>
</dbReference>
<accession>A0ABV9HXB1</accession>
<gene>
    <name evidence="1" type="ORF">ACFO3O_09455</name>
</gene>
<dbReference type="GO" id="GO:0016787">
    <property type="term" value="F:hydrolase activity"/>
    <property type="evidence" value="ECO:0007669"/>
    <property type="project" value="UniProtKB-KW"/>
</dbReference>
<reference evidence="2" key="1">
    <citation type="journal article" date="2019" name="Int. J. Syst. Evol. Microbiol.">
        <title>The Global Catalogue of Microorganisms (GCM) 10K type strain sequencing project: providing services to taxonomists for standard genome sequencing and annotation.</title>
        <authorList>
            <consortium name="The Broad Institute Genomics Platform"/>
            <consortium name="The Broad Institute Genome Sequencing Center for Infectious Disease"/>
            <person name="Wu L."/>
            <person name="Ma J."/>
        </authorList>
    </citation>
    <scope>NUCLEOTIDE SEQUENCE [LARGE SCALE GENOMIC DNA]</scope>
    <source>
        <strain evidence="2">YJ-61-S</strain>
    </source>
</reference>
<keyword evidence="1" id="KW-0378">Hydrolase</keyword>
<evidence type="ECO:0000313" key="1">
    <source>
        <dbReference type="EMBL" id="MFC4634131.1"/>
    </source>
</evidence>
<dbReference type="InterPro" id="IPR029058">
    <property type="entry name" value="AB_hydrolase_fold"/>
</dbReference>
<dbReference type="Pfam" id="PF00756">
    <property type="entry name" value="Esterase"/>
    <property type="match status" value="1"/>
</dbReference>
<dbReference type="RefSeq" id="WP_379978358.1">
    <property type="nucleotide sequence ID" value="NZ_JBHSFV010000005.1"/>
</dbReference>
<protein>
    <submittedName>
        <fullName evidence="1">Alpha/beta hydrolase</fullName>
    </submittedName>
</protein>
<dbReference type="PANTHER" id="PTHR48098:SF1">
    <property type="entry name" value="DIACYLGLYCEROL ACYLTRANSFERASE_MYCOLYLTRANSFERASE AG85A"/>
    <property type="match status" value="1"/>
</dbReference>